<protein>
    <submittedName>
        <fullName evidence="2">Phosphonate C-P lyase system protein PhnG</fullName>
    </submittedName>
    <submittedName>
        <fullName evidence="1">Phosphonate metabolism protein PhnG</fullName>
    </submittedName>
</protein>
<dbReference type="Pfam" id="PF06754">
    <property type="entry name" value="PhnG"/>
    <property type="match status" value="1"/>
</dbReference>
<reference evidence="1 3" key="1">
    <citation type="submission" date="2014-08" db="EMBL/GenBank/DDBJ databases">
        <title>Clostridium innocuum, an unnegligible vancomycin-resistant pathogen causing extra-intestinal infections.</title>
        <authorList>
            <person name="Feng Y."/>
            <person name="Chiu C.-H."/>
        </authorList>
    </citation>
    <scope>NUCLEOTIDE SEQUENCE [LARGE SCALE GENOMIC DNA]</scope>
    <source>
        <strain evidence="1 3">AN88</strain>
    </source>
</reference>
<evidence type="ECO:0000313" key="2">
    <source>
        <dbReference type="EMBL" id="MZH54388.1"/>
    </source>
</evidence>
<dbReference type="AlphaFoldDB" id="A0A099I3L0"/>
<dbReference type="GO" id="GO:0015716">
    <property type="term" value="P:organic phosphonate transport"/>
    <property type="evidence" value="ECO:0007669"/>
    <property type="project" value="InterPro"/>
</dbReference>
<organism evidence="1 3">
    <name type="scientific">Clostridium innocuum</name>
    <dbReference type="NCBI Taxonomy" id="1522"/>
    <lineage>
        <taxon>Bacteria</taxon>
        <taxon>Bacillati</taxon>
        <taxon>Bacillota</taxon>
        <taxon>Clostridia</taxon>
        <taxon>Eubacteriales</taxon>
        <taxon>Clostridiaceae</taxon>
        <taxon>Clostridium</taxon>
    </lineage>
</organism>
<name>A0A099I3L0_CLOIN</name>
<dbReference type="Proteomes" id="UP000604383">
    <property type="component" value="Unassembled WGS sequence"/>
</dbReference>
<keyword evidence="2" id="KW-0456">Lyase</keyword>
<evidence type="ECO:0000313" key="1">
    <source>
        <dbReference type="EMBL" id="KGJ52554.1"/>
    </source>
</evidence>
<dbReference type="EMBL" id="JQIF01000062">
    <property type="protein sequence ID" value="KGJ52554.1"/>
    <property type="molecule type" value="Genomic_DNA"/>
</dbReference>
<dbReference type="InterPro" id="IPR009609">
    <property type="entry name" value="Phosphonate_metab_PhnG"/>
</dbReference>
<reference evidence="2" key="2">
    <citation type="journal article" date="2019" name="Nat. Med.">
        <title>A library of human gut bacterial isolates paired with longitudinal multiomics data enables mechanistic microbiome research.</title>
        <authorList>
            <person name="Poyet M."/>
            <person name="Groussin M."/>
            <person name="Gibbons S.M."/>
            <person name="Avila-Pacheco J."/>
            <person name="Jiang X."/>
            <person name="Kearney S.M."/>
            <person name="Perrotta A.R."/>
            <person name="Berdy B."/>
            <person name="Zhao S."/>
            <person name="Lieberman T.D."/>
            <person name="Swanson P.K."/>
            <person name="Smith M."/>
            <person name="Roesemann S."/>
            <person name="Alexander J.E."/>
            <person name="Rich S.A."/>
            <person name="Livny J."/>
            <person name="Vlamakis H."/>
            <person name="Clish C."/>
            <person name="Bullock K."/>
            <person name="Deik A."/>
            <person name="Scott J."/>
            <person name="Pierce K.A."/>
            <person name="Xavier R.J."/>
            <person name="Alm E.J."/>
        </authorList>
    </citation>
    <scope>NUCLEOTIDE SEQUENCE</scope>
    <source>
        <strain evidence="2">BIOML-A12</strain>
    </source>
</reference>
<sequence>MKRKERTRILVHCSNEFLTQWAQYFEQQTQFHVIEEPKNALTMLRMRESAQHSLFYLGEVLVSETRVKCRDTIGIGLIQGNELEKSYALAVIDAACNAALDGVDQLEKALTQEKQKQDAAHARHVAGILKTRVNFETMDV</sequence>
<gene>
    <name evidence="2" type="primary">phnG</name>
    <name evidence="1" type="ORF">CIAN88_13955</name>
    <name evidence="2" type="ORF">GT664_01145</name>
</gene>
<dbReference type="GO" id="GO:0016829">
    <property type="term" value="F:lyase activity"/>
    <property type="evidence" value="ECO:0007669"/>
    <property type="project" value="UniProtKB-KW"/>
</dbReference>
<dbReference type="RefSeq" id="WP_009270830.1">
    <property type="nucleotide sequence ID" value="NZ_BAABXQ010000007.1"/>
</dbReference>
<accession>A0A099I3L0</accession>
<comment type="caution">
    <text evidence="1">The sequence shown here is derived from an EMBL/GenBank/DDBJ whole genome shotgun (WGS) entry which is preliminary data.</text>
</comment>
<dbReference type="NCBIfam" id="TIGR03293">
    <property type="entry name" value="PhnG_redo"/>
    <property type="match status" value="1"/>
</dbReference>
<dbReference type="Proteomes" id="UP000030008">
    <property type="component" value="Unassembled WGS sequence"/>
</dbReference>
<evidence type="ECO:0000313" key="3">
    <source>
        <dbReference type="Proteomes" id="UP000030008"/>
    </source>
</evidence>
<dbReference type="GO" id="GO:0019634">
    <property type="term" value="P:organic phosphonate metabolic process"/>
    <property type="evidence" value="ECO:0007669"/>
    <property type="project" value="InterPro"/>
</dbReference>
<dbReference type="EMBL" id="WWTN01000001">
    <property type="protein sequence ID" value="MZH54388.1"/>
    <property type="molecule type" value="Genomic_DNA"/>
</dbReference>
<proteinExistence type="predicted"/>